<sequence>EIVYTDRYQVTSEAVRDLGIWEMKPTQFHKPATFPAVWGFINLSLLDRQMCEDFYNELRIVAQRRGIDCHPPQIYKEYDSQRRTTDGIIALLKDTMNQNGDCKFFIVILPVKNLRENKEAYRNLKKLCELEVGFGVVTQMIRDTNAIIGTRKDQTKWDYAKLNNILLKINTKLNGTNSILKVHDIINRFFSHGHRIMYVGADLSHPAPSSGGQPSVVAVVASADDVPNRYFKEVYQQQRPASAAGESREYIVSMKEIMKSLIQQYAQHRGYPP</sequence>
<dbReference type="SUPFAM" id="SSF53098">
    <property type="entry name" value="Ribonuclease H-like"/>
    <property type="match status" value="1"/>
</dbReference>
<proteinExistence type="predicted"/>
<comment type="caution">
    <text evidence="2">The sequence shown here is derived from an EMBL/GenBank/DDBJ whole genome shotgun (WGS) entry which is preliminary data.</text>
</comment>
<evidence type="ECO:0000259" key="1">
    <source>
        <dbReference type="Pfam" id="PF02171"/>
    </source>
</evidence>
<reference evidence="2" key="1">
    <citation type="submission" date="2021-02" db="EMBL/GenBank/DDBJ databases">
        <authorList>
            <person name="Nowell W R."/>
        </authorList>
    </citation>
    <scope>NUCLEOTIDE SEQUENCE</scope>
</reference>
<protein>
    <recommendedName>
        <fullName evidence="1">Piwi domain-containing protein</fullName>
    </recommendedName>
</protein>
<dbReference type="Gene3D" id="3.30.420.10">
    <property type="entry name" value="Ribonuclease H-like superfamily/Ribonuclease H"/>
    <property type="match status" value="1"/>
</dbReference>
<feature type="non-terminal residue" evidence="2">
    <location>
        <position position="273"/>
    </location>
</feature>
<dbReference type="InterPro" id="IPR012337">
    <property type="entry name" value="RNaseH-like_sf"/>
</dbReference>
<dbReference type="GO" id="GO:0003676">
    <property type="term" value="F:nucleic acid binding"/>
    <property type="evidence" value="ECO:0007669"/>
    <property type="project" value="InterPro"/>
</dbReference>
<dbReference type="InterPro" id="IPR036397">
    <property type="entry name" value="RNaseH_sf"/>
</dbReference>
<feature type="non-terminal residue" evidence="2">
    <location>
        <position position="1"/>
    </location>
</feature>
<feature type="domain" description="Piwi" evidence="1">
    <location>
        <begin position="115"/>
        <end position="269"/>
    </location>
</feature>
<dbReference type="InterPro" id="IPR003165">
    <property type="entry name" value="Piwi"/>
</dbReference>
<dbReference type="PANTHER" id="PTHR22891">
    <property type="entry name" value="EUKARYOTIC TRANSLATION INITIATION FACTOR 2C"/>
    <property type="match status" value="1"/>
</dbReference>
<name>A0A815UMI7_9BILA</name>
<accession>A0A815UMI7</accession>
<dbReference type="EMBL" id="CAJNOT010008818">
    <property type="protein sequence ID" value="CAF1521150.1"/>
    <property type="molecule type" value="Genomic_DNA"/>
</dbReference>
<organism evidence="2 3">
    <name type="scientific">Rotaria sordida</name>
    <dbReference type="NCBI Taxonomy" id="392033"/>
    <lineage>
        <taxon>Eukaryota</taxon>
        <taxon>Metazoa</taxon>
        <taxon>Spiralia</taxon>
        <taxon>Gnathifera</taxon>
        <taxon>Rotifera</taxon>
        <taxon>Eurotatoria</taxon>
        <taxon>Bdelloidea</taxon>
        <taxon>Philodinida</taxon>
        <taxon>Philodinidae</taxon>
        <taxon>Rotaria</taxon>
    </lineage>
</organism>
<evidence type="ECO:0000313" key="3">
    <source>
        <dbReference type="Proteomes" id="UP000663864"/>
    </source>
</evidence>
<dbReference type="AlphaFoldDB" id="A0A815UMI7"/>
<dbReference type="Proteomes" id="UP000663864">
    <property type="component" value="Unassembled WGS sequence"/>
</dbReference>
<gene>
    <name evidence="2" type="ORF">ZHD862_LOCUS38374</name>
</gene>
<evidence type="ECO:0000313" key="2">
    <source>
        <dbReference type="EMBL" id="CAF1521150.1"/>
    </source>
</evidence>
<dbReference type="Pfam" id="PF02171">
    <property type="entry name" value="Piwi"/>
    <property type="match status" value="1"/>
</dbReference>
<dbReference type="Gene3D" id="3.40.50.2300">
    <property type="match status" value="1"/>
</dbReference>